<evidence type="ECO:0000256" key="6">
    <source>
        <dbReference type="ARBA" id="ARBA00023136"/>
    </source>
</evidence>
<keyword evidence="6 8" id="KW-0472">Membrane</keyword>
<feature type="transmembrane region" description="Helical" evidence="8">
    <location>
        <begin position="89"/>
        <end position="106"/>
    </location>
</feature>
<feature type="repeat" description="TPR" evidence="7">
    <location>
        <begin position="668"/>
        <end position="701"/>
    </location>
</feature>
<feature type="transmembrane region" description="Helical" evidence="8">
    <location>
        <begin position="260"/>
        <end position="279"/>
    </location>
</feature>
<reference evidence="11" key="1">
    <citation type="submission" date="2017-09" db="EMBL/GenBank/DDBJ databases">
        <title>Depth-based differentiation of microbial function through sediment-hosted aquifers and enrichment of novel symbionts in the deep terrestrial subsurface.</title>
        <authorList>
            <person name="Probst A.J."/>
            <person name="Ladd B."/>
            <person name="Jarett J.K."/>
            <person name="Geller-Mcgrath D.E."/>
            <person name="Sieber C.M.K."/>
            <person name="Emerson J.B."/>
            <person name="Anantharaman K."/>
            <person name="Thomas B.C."/>
            <person name="Malmstrom R."/>
            <person name="Stieglmeier M."/>
            <person name="Klingl A."/>
            <person name="Woyke T."/>
            <person name="Ryan C.M."/>
            <person name="Banfield J.F."/>
        </authorList>
    </citation>
    <scope>NUCLEOTIDE SEQUENCE [LARGE SCALE GENOMIC DNA]</scope>
</reference>
<dbReference type="InterPro" id="IPR051533">
    <property type="entry name" value="WaaL-like"/>
</dbReference>
<gene>
    <name evidence="10" type="ORF">COY52_04120</name>
</gene>
<evidence type="ECO:0000256" key="1">
    <source>
        <dbReference type="ARBA" id="ARBA00004141"/>
    </source>
</evidence>
<dbReference type="EMBL" id="PFMR01000106">
    <property type="protein sequence ID" value="PIZ17566.1"/>
    <property type="molecule type" value="Genomic_DNA"/>
</dbReference>
<dbReference type="AlphaFoldDB" id="A0A2M7SDF7"/>
<dbReference type="PANTHER" id="PTHR37422">
    <property type="entry name" value="TEICHURONIC ACID BIOSYNTHESIS PROTEIN TUAE"/>
    <property type="match status" value="1"/>
</dbReference>
<feature type="transmembrane region" description="Helical" evidence="8">
    <location>
        <begin position="118"/>
        <end position="134"/>
    </location>
</feature>
<feature type="transmembrane region" description="Helical" evidence="8">
    <location>
        <begin position="390"/>
        <end position="410"/>
    </location>
</feature>
<evidence type="ECO:0000256" key="7">
    <source>
        <dbReference type="PROSITE-ProRule" id="PRU00339"/>
    </source>
</evidence>
<evidence type="ECO:0000256" key="8">
    <source>
        <dbReference type="SAM" id="Phobius"/>
    </source>
</evidence>
<name>A0A2M7SDF7_9BACT</name>
<comment type="subcellular location">
    <subcellularLocation>
        <location evidence="1">Membrane</location>
        <topology evidence="1">Multi-pass membrane protein</topology>
    </subcellularLocation>
</comment>
<feature type="repeat" description="TPR" evidence="7">
    <location>
        <begin position="736"/>
        <end position="769"/>
    </location>
</feature>
<keyword evidence="2 8" id="KW-0812">Transmembrane</keyword>
<feature type="domain" description="O-antigen ligase-related" evidence="9">
    <location>
        <begin position="216"/>
        <end position="369"/>
    </location>
</feature>
<feature type="repeat" description="TPR" evidence="7">
    <location>
        <begin position="634"/>
        <end position="667"/>
    </location>
</feature>
<feature type="transmembrane region" description="Helical" evidence="8">
    <location>
        <begin position="362"/>
        <end position="383"/>
    </location>
</feature>
<dbReference type="SMART" id="SM00028">
    <property type="entry name" value="TPR"/>
    <property type="match status" value="4"/>
</dbReference>
<dbReference type="GO" id="GO:0016020">
    <property type="term" value="C:membrane"/>
    <property type="evidence" value="ECO:0007669"/>
    <property type="project" value="UniProtKB-SubCell"/>
</dbReference>
<feature type="transmembrane region" description="Helical" evidence="8">
    <location>
        <begin position="186"/>
        <end position="204"/>
    </location>
</feature>
<dbReference type="Pfam" id="PF04932">
    <property type="entry name" value="Wzy_C"/>
    <property type="match status" value="1"/>
</dbReference>
<accession>A0A2M7SDF7</accession>
<feature type="transmembrane region" description="Helical" evidence="8">
    <location>
        <begin position="211"/>
        <end position="227"/>
    </location>
</feature>
<organism evidence="10 11">
    <name type="scientific">Candidatus Desantisbacteria bacterium CG_4_10_14_0_8_um_filter_48_22</name>
    <dbReference type="NCBI Taxonomy" id="1974543"/>
    <lineage>
        <taxon>Bacteria</taxon>
        <taxon>Candidatus Desantisiibacteriota</taxon>
    </lineage>
</organism>
<dbReference type="Pfam" id="PF07719">
    <property type="entry name" value="TPR_2"/>
    <property type="match status" value="1"/>
</dbReference>
<dbReference type="Proteomes" id="UP000229307">
    <property type="component" value="Unassembled WGS sequence"/>
</dbReference>
<dbReference type="SUPFAM" id="SSF48452">
    <property type="entry name" value="TPR-like"/>
    <property type="match status" value="2"/>
</dbReference>
<dbReference type="PROSITE" id="PS50005">
    <property type="entry name" value="TPR"/>
    <property type="match status" value="4"/>
</dbReference>
<dbReference type="InterPro" id="IPR011990">
    <property type="entry name" value="TPR-like_helical_dom_sf"/>
</dbReference>
<feature type="transmembrane region" description="Helical" evidence="8">
    <location>
        <begin position="422"/>
        <end position="438"/>
    </location>
</feature>
<dbReference type="InterPro" id="IPR019734">
    <property type="entry name" value="TPR_rpt"/>
</dbReference>
<dbReference type="InterPro" id="IPR007016">
    <property type="entry name" value="O-antigen_ligase-rel_domated"/>
</dbReference>
<feature type="repeat" description="TPR" evidence="7">
    <location>
        <begin position="702"/>
        <end position="735"/>
    </location>
</feature>
<keyword evidence="4 7" id="KW-0802">TPR repeat</keyword>
<keyword evidence="3" id="KW-0677">Repeat</keyword>
<comment type="caution">
    <text evidence="10">The sequence shown here is derived from an EMBL/GenBank/DDBJ whole genome shotgun (WGS) entry which is preliminary data.</text>
</comment>
<evidence type="ECO:0000256" key="2">
    <source>
        <dbReference type="ARBA" id="ARBA00022692"/>
    </source>
</evidence>
<feature type="transmembrane region" description="Helical" evidence="8">
    <location>
        <begin position="21"/>
        <end position="42"/>
    </location>
</feature>
<feature type="transmembrane region" description="Helical" evidence="8">
    <location>
        <begin position="477"/>
        <end position="496"/>
    </location>
</feature>
<feature type="transmembrane region" description="Helical" evidence="8">
    <location>
        <begin position="141"/>
        <end position="160"/>
    </location>
</feature>
<protein>
    <recommendedName>
        <fullName evidence="9">O-antigen ligase-related domain-containing protein</fullName>
    </recommendedName>
</protein>
<feature type="transmembrane region" description="Helical" evidence="8">
    <location>
        <begin position="54"/>
        <end position="77"/>
    </location>
</feature>
<keyword evidence="5 8" id="KW-1133">Transmembrane helix</keyword>
<dbReference type="PANTHER" id="PTHR37422:SF13">
    <property type="entry name" value="LIPOPOLYSACCHARIDE BIOSYNTHESIS PROTEIN PA4999-RELATED"/>
    <property type="match status" value="1"/>
</dbReference>
<evidence type="ECO:0000313" key="10">
    <source>
        <dbReference type="EMBL" id="PIZ17566.1"/>
    </source>
</evidence>
<dbReference type="Pfam" id="PF13414">
    <property type="entry name" value="TPR_11"/>
    <property type="match status" value="2"/>
</dbReference>
<evidence type="ECO:0000313" key="11">
    <source>
        <dbReference type="Proteomes" id="UP000229307"/>
    </source>
</evidence>
<evidence type="ECO:0000256" key="5">
    <source>
        <dbReference type="ARBA" id="ARBA00022989"/>
    </source>
</evidence>
<evidence type="ECO:0000256" key="4">
    <source>
        <dbReference type="ARBA" id="ARBA00022803"/>
    </source>
</evidence>
<feature type="transmembrane region" description="Helical" evidence="8">
    <location>
        <begin position="233"/>
        <end position="253"/>
    </location>
</feature>
<dbReference type="PROSITE" id="PS50293">
    <property type="entry name" value="TPR_REGION"/>
    <property type="match status" value="3"/>
</dbReference>
<proteinExistence type="predicted"/>
<dbReference type="InterPro" id="IPR013105">
    <property type="entry name" value="TPR_2"/>
</dbReference>
<evidence type="ECO:0000256" key="3">
    <source>
        <dbReference type="ARBA" id="ARBA00022737"/>
    </source>
</evidence>
<evidence type="ECO:0000259" key="9">
    <source>
        <dbReference type="Pfam" id="PF04932"/>
    </source>
</evidence>
<sequence>MQAKNQPKKQLQRQKAEQPGAAFDSAIRACLFTVLAAVPAVFSPWFRGGHELFFPIKIFFTQMPLIIALAILIIKSIVTGEFRWSKTPLNLPVLAVLAAGAVSVIASMDRLISLADLYRIFFYVLFFFLFANFVRTKKEMTLALIILSVAFSAVNFYGLLQRFQIDMLAPAGGRTGVDSTLGNPDFYAGYLVALIPVILVFISVARREWRSVLGILVVMGVAFLFMTQSRAGFLGFVFSLLLFMFFILISGELKKTVKTWIISISAAAVVIMIALSFVTGTTMSRIRESANLKSTNIRFRLLCYKSTANILKDHPLTGTGTGTFYNVYPGYRVPEMKEVFTFVETPRYAHNDFLQIGSETGLVGLAAFAWMLFVFFAEGIRILKASKDTFWKWLATGAMCSLGGILVQMVFDFPFYRPETTLAFWLMPAIIAVMPQRLRAQALQDPGKDPGQDKAARQAQGAEDTVILRLPKGWLKVAAPAVGAAVLIPFMTVFTLDPFLGNIHYNRGVRLERSYERTQDVNQKRIYVSAAIKEYRKAIQKEKLNDIYYTKVGTFCGNLGRELWITEQEKKEYMQAAVDNFDKALALCPYYAGYYYNSGQSYLFYGMAYDNKFIERSEERLKKAIALSSYSEAELFHNQLGLLYKERGMVDKAIQEYEEALKINPKTIQSLINLGNAYYAKGMYDRAIEIYFRALEVDSNNVDAFNNLANAYYQKRMFPKAIETYKKAIASNPGYVDAYNNLGSVYYVARMYPEAKAQFQKTLEIAPANSPQAGYARSLLSRIP</sequence>
<dbReference type="Gene3D" id="1.25.40.10">
    <property type="entry name" value="Tetratricopeptide repeat domain"/>
    <property type="match status" value="2"/>
</dbReference>